<organism evidence="3 4">
    <name type="scientific">Companilactobacillus suantsaicola</name>
    <dbReference type="NCBI Taxonomy" id="2487723"/>
    <lineage>
        <taxon>Bacteria</taxon>
        <taxon>Bacillati</taxon>
        <taxon>Bacillota</taxon>
        <taxon>Bacilli</taxon>
        <taxon>Lactobacillales</taxon>
        <taxon>Lactobacillaceae</taxon>
        <taxon>Companilactobacillus</taxon>
    </lineage>
</organism>
<dbReference type="EMBL" id="RKLY01000011">
    <property type="protein sequence ID" value="TGD23546.1"/>
    <property type="molecule type" value="Genomic_DNA"/>
</dbReference>
<evidence type="ECO:0000256" key="1">
    <source>
        <dbReference type="ARBA" id="ARBA00023125"/>
    </source>
</evidence>
<dbReference type="CDD" id="cd01109">
    <property type="entry name" value="HTH_YyaN"/>
    <property type="match status" value="1"/>
</dbReference>
<dbReference type="GO" id="GO:0003700">
    <property type="term" value="F:DNA-binding transcription factor activity"/>
    <property type="evidence" value="ECO:0007669"/>
    <property type="project" value="InterPro"/>
</dbReference>
<gene>
    <name evidence="3" type="ORF">EGT49_05705</name>
</gene>
<accession>A0A4Z0JKU9</accession>
<dbReference type="InterPro" id="IPR009061">
    <property type="entry name" value="DNA-bd_dom_put_sf"/>
</dbReference>
<keyword evidence="4" id="KW-1185">Reference proteome</keyword>
<dbReference type="PANTHER" id="PTHR30204:SF82">
    <property type="entry name" value="TRANSCRIPTIONAL REGULATOR, MERR FAMILY"/>
    <property type="match status" value="1"/>
</dbReference>
<dbReference type="GO" id="GO:0003677">
    <property type="term" value="F:DNA binding"/>
    <property type="evidence" value="ECO:0007669"/>
    <property type="project" value="UniProtKB-KW"/>
</dbReference>
<feature type="domain" description="HTH merR-type" evidence="2">
    <location>
        <begin position="7"/>
        <end position="76"/>
    </location>
</feature>
<reference evidence="3 4" key="1">
    <citation type="submission" date="2018-10" db="EMBL/GenBank/DDBJ databases">
        <title>Lactobacillus sp. R7 and Lactobacillus sp. R19 isolated from fermented mustard green product of Taiwan.</title>
        <authorList>
            <person name="Lin S.-T."/>
        </authorList>
    </citation>
    <scope>NUCLEOTIDE SEQUENCE [LARGE SCALE GENOMIC DNA]</scope>
    <source>
        <strain evidence="3 4">BCRC 81127</strain>
    </source>
</reference>
<dbReference type="Gene3D" id="1.10.1660.10">
    <property type="match status" value="1"/>
</dbReference>
<evidence type="ECO:0000313" key="4">
    <source>
        <dbReference type="Proteomes" id="UP000298021"/>
    </source>
</evidence>
<dbReference type="Proteomes" id="UP000298021">
    <property type="component" value="Unassembled WGS sequence"/>
</dbReference>
<sequence length="138" mass="16083">MQELAVTYSIGEVAEKFGLSIPTIRYYDKEGLIPNLQKNTAGVRRFSEDNIGTLKLIECLKNAGMPIKDIKQFIQWTLLGDETLDERYQMFQELRISVQKQMKQMQETLDTVNFKCAYYQKATEDGTEKFVKDEMHLE</sequence>
<dbReference type="SMART" id="SM00422">
    <property type="entry name" value="HTH_MERR"/>
    <property type="match status" value="1"/>
</dbReference>
<comment type="caution">
    <text evidence="3">The sequence shown here is derived from an EMBL/GenBank/DDBJ whole genome shotgun (WGS) entry which is preliminary data.</text>
</comment>
<protein>
    <submittedName>
        <fullName evidence="3">MerR family transcriptional regulator</fullName>
    </submittedName>
</protein>
<keyword evidence="1" id="KW-0238">DNA-binding</keyword>
<dbReference type="Pfam" id="PF13411">
    <property type="entry name" value="MerR_1"/>
    <property type="match status" value="1"/>
</dbReference>
<dbReference type="AlphaFoldDB" id="A0A4Z0JKU9"/>
<name>A0A4Z0JKU9_9LACO</name>
<dbReference type="OrthoDB" id="9811174at2"/>
<dbReference type="InterPro" id="IPR000551">
    <property type="entry name" value="MerR-type_HTH_dom"/>
</dbReference>
<proteinExistence type="predicted"/>
<dbReference type="PRINTS" id="PR00040">
    <property type="entry name" value="HTHMERR"/>
</dbReference>
<dbReference type="SUPFAM" id="SSF46955">
    <property type="entry name" value="Putative DNA-binding domain"/>
    <property type="match status" value="1"/>
</dbReference>
<dbReference type="PROSITE" id="PS50937">
    <property type="entry name" value="HTH_MERR_2"/>
    <property type="match status" value="1"/>
</dbReference>
<evidence type="ECO:0000259" key="2">
    <source>
        <dbReference type="PROSITE" id="PS50937"/>
    </source>
</evidence>
<dbReference type="PANTHER" id="PTHR30204">
    <property type="entry name" value="REDOX-CYCLING DRUG-SENSING TRANSCRIPTIONAL ACTIVATOR SOXR"/>
    <property type="match status" value="1"/>
</dbReference>
<evidence type="ECO:0000313" key="3">
    <source>
        <dbReference type="EMBL" id="TGD23546.1"/>
    </source>
</evidence>
<dbReference type="RefSeq" id="WP_135372384.1">
    <property type="nucleotide sequence ID" value="NZ_RKLY01000011.1"/>
</dbReference>
<dbReference type="InterPro" id="IPR047057">
    <property type="entry name" value="MerR_fam"/>
</dbReference>